<comment type="caution">
    <text evidence="10">The sequence shown here is derived from an EMBL/GenBank/DDBJ whole genome shotgun (WGS) entry which is preliminary data.</text>
</comment>
<dbReference type="Gene3D" id="3.30.230.30">
    <property type="entry name" value="Impact, N-terminal domain"/>
    <property type="match status" value="1"/>
</dbReference>
<protein>
    <submittedName>
        <fullName evidence="10">Ribosomal protein S5 domain 2-type protein</fullName>
    </submittedName>
</protein>
<dbReference type="Proteomes" id="UP000326924">
    <property type="component" value="Unassembled WGS sequence"/>
</dbReference>
<dbReference type="InterPro" id="IPR036956">
    <property type="entry name" value="Impact_N_sf"/>
</dbReference>
<dbReference type="SUPFAM" id="SSF54211">
    <property type="entry name" value="Ribosomal protein S5 domain 2-like"/>
    <property type="match status" value="1"/>
</dbReference>
<proteinExistence type="inferred from homology"/>
<comment type="similarity">
    <text evidence="2">Belongs to the IMPACT family.</text>
</comment>
<dbReference type="Pfam" id="PF01205">
    <property type="entry name" value="Impact_N"/>
    <property type="match status" value="1"/>
</dbReference>
<evidence type="ECO:0000256" key="4">
    <source>
        <dbReference type="ARBA" id="ARBA00022491"/>
    </source>
</evidence>
<evidence type="ECO:0000256" key="7">
    <source>
        <dbReference type="SAM" id="MobiDB-lite"/>
    </source>
</evidence>
<organism evidence="10 11">
    <name type="scientific">Sphaerosporella brunnea</name>
    <dbReference type="NCBI Taxonomy" id="1250544"/>
    <lineage>
        <taxon>Eukaryota</taxon>
        <taxon>Fungi</taxon>
        <taxon>Dikarya</taxon>
        <taxon>Ascomycota</taxon>
        <taxon>Pezizomycotina</taxon>
        <taxon>Pezizomycetes</taxon>
        <taxon>Pezizales</taxon>
        <taxon>Pyronemataceae</taxon>
        <taxon>Sphaerosporella</taxon>
    </lineage>
</organism>
<dbReference type="GO" id="GO:0005737">
    <property type="term" value="C:cytoplasm"/>
    <property type="evidence" value="ECO:0007669"/>
    <property type="project" value="UniProtKB-SubCell"/>
</dbReference>
<keyword evidence="10" id="KW-0689">Ribosomal protein</keyword>
<dbReference type="EMBL" id="VXIS01000637">
    <property type="protein sequence ID" value="KAA8892678.1"/>
    <property type="molecule type" value="Genomic_DNA"/>
</dbReference>
<feature type="domain" description="RWD" evidence="9">
    <location>
        <begin position="4"/>
        <end position="105"/>
    </location>
</feature>
<dbReference type="Gene3D" id="3.10.110.10">
    <property type="entry name" value="Ubiquitin Conjugating Enzyme"/>
    <property type="match status" value="1"/>
</dbReference>
<dbReference type="AlphaFoldDB" id="A0A5J5ED53"/>
<keyword evidence="6" id="KW-0346">Stress response</keyword>
<evidence type="ECO:0000256" key="2">
    <source>
        <dbReference type="ARBA" id="ARBA00007665"/>
    </source>
</evidence>
<feature type="domain" description="Impact N-terminal" evidence="8">
    <location>
        <begin position="163"/>
        <end position="270"/>
    </location>
</feature>
<evidence type="ECO:0000313" key="11">
    <source>
        <dbReference type="Proteomes" id="UP000326924"/>
    </source>
</evidence>
<evidence type="ECO:0000256" key="1">
    <source>
        <dbReference type="ARBA" id="ARBA00004496"/>
    </source>
</evidence>
<keyword evidence="10" id="KW-0687">Ribonucleoprotein</keyword>
<feature type="compositionally biased region" description="Pro residues" evidence="7">
    <location>
        <begin position="124"/>
        <end position="133"/>
    </location>
</feature>
<evidence type="ECO:0000256" key="5">
    <source>
        <dbReference type="ARBA" id="ARBA00022845"/>
    </source>
</evidence>
<evidence type="ECO:0000256" key="3">
    <source>
        <dbReference type="ARBA" id="ARBA00022490"/>
    </source>
</evidence>
<dbReference type="FunCoup" id="A0A5J5ED53">
    <property type="interactions" value="407"/>
</dbReference>
<accession>A0A5J5ED53</accession>
<dbReference type="InParanoid" id="A0A5J5ED53"/>
<dbReference type="GO" id="GO:0006446">
    <property type="term" value="P:regulation of translational initiation"/>
    <property type="evidence" value="ECO:0007669"/>
    <property type="project" value="TreeGrafter"/>
</dbReference>
<dbReference type="PANTHER" id="PTHR16301:SF25">
    <property type="entry name" value="PROTEIN IMPACT"/>
    <property type="match status" value="1"/>
</dbReference>
<dbReference type="PANTHER" id="PTHR16301">
    <property type="entry name" value="IMPACT-RELATED"/>
    <property type="match status" value="1"/>
</dbReference>
<name>A0A5J5ED53_9PEZI</name>
<dbReference type="GO" id="GO:0140469">
    <property type="term" value="P:GCN2-mediated signaling"/>
    <property type="evidence" value="ECO:0007669"/>
    <property type="project" value="TreeGrafter"/>
</dbReference>
<dbReference type="InterPro" id="IPR020568">
    <property type="entry name" value="Ribosomal_Su5_D2-typ_SF"/>
</dbReference>
<keyword evidence="5" id="KW-0810">Translation regulation</keyword>
<reference evidence="10 11" key="1">
    <citation type="submission" date="2019-09" db="EMBL/GenBank/DDBJ databases">
        <title>Draft genome of the ectomycorrhizal ascomycete Sphaerosporella brunnea.</title>
        <authorList>
            <consortium name="DOE Joint Genome Institute"/>
            <person name="Benucci G.M."/>
            <person name="Marozzi G."/>
            <person name="Antonielli L."/>
            <person name="Sanchez S."/>
            <person name="Marco P."/>
            <person name="Wang X."/>
            <person name="Falini L.B."/>
            <person name="Barry K."/>
            <person name="Haridas S."/>
            <person name="Lipzen A."/>
            <person name="Labutti K."/>
            <person name="Grigoriev I.V."/>
            <person name="Murat C."/>
            <person name="Martin F."/>
            <person name="Albertini E."/>
            <person name="Donnini D."/>
            <person name="Bonito G."/>
        </authorList>
    </citation>
    <scope>NUCLEOTIDE SEQUENCE [LARGE SCALE GENOMIC DNA]</scope>
    <source>
        <strain evidence="10 11">Sb_GMNB300</strain>
    </source>
</reference>
<keyword evidence="11" id="KW-1185">Reference proteome</keyword>
<dbReference type="InterPro" id="IPR023582">
    <property type="entry name" value="Impact"/>
</dbReference>
<evidence type="ECO:0000259" key="8">
    <source>
        <dbReference type="Pfam" id="PF01205"/>
    </source>
</evidence>
<keyword evidence="3" id="KW-0963">Cytoplasm</keyword>
<sequence>MNDELNDEIAALNAIYDAECLVPFSACDREEEEEAAVYTLQPPSSVVYPPLRLRISIPPDYPATKPTILDHGSTGAALAREVLDSVFRPGEVCLYDLVEGLREVLGGEPEPEPEPEPAPERAPTLPPRSPSPPAAQIEDLSLSAASTDESADPWTVAPAITEKKSVFVARAIGVSSAAEAHELIARLVSGDKKIQRATHNISAFRIVREKGVVVQDNDDDGETAAGSRLAHLLQAMDVKDACVVVSRWYGGIKLGPDRFRLINTAARAALVLGGFVKEEEKPAKGKGKKRKK</sequence>
<gene>
    <name evidence="10" type="ORF">FN846DRAFT_645165</name>
</gene>
<feature type="region of interest" description="Disordered" evidence="7">
    <location>
        <begin position="105"/>
        <end position="135"/>
    </location>
</feature>
<dbReference type="GO" id="GO:0005840">
    <property type="term" value="C:ribosome"/>
    <property type="evidence" value="ECO:0007669"/>
    <property type="project" value="UniProtKB-KW"/>
</dbReference>
<dbReference type="InterPro" id="IPR006575">
    <property type="entry name" value="RWD_dom"/>
</dbReference>
<dbReference type="InterPro" id="IPR016135">
    <property type="entry name" value="UBQ-conjugating_enzyme/RWD"/>
</dbReference>
<evidence type="ECO:0000313" key="10">
    <source>
        <dbReference type="EMBL" id="KAA8892678.1"/>
    </source>
</evidence>
<evidence type="ECO:0000259" key="9">
    <source>
        <dbReference type="Pfam" id="PF05773"/>
    </source>
</evidence>
<dbReference type="OrthoDB" id="69641at2759"/>
<keyword evidence="4" id="KW-0678">Repressor</keyword>
<dbReference type="SUPFAM" id="SSF54495">
    <property type="entry name" value="UBC-like"/>
    <property type="match status" value="1"/>
</dbReference>
<dbReference type="Pfam" id="PF05773">
    <property type="entry name" value="RWD"/>
    <property type="match status" value="1"/>
</dbReference>
<comment type="subcellular location">
    <subcellularLocation>
        <location evidence="1">Cytoplasm</location>
    </subcellularLocation>
</comment>
<dbReference type="InterPro" id="IPR001498">
    <property type="entry name" value="Impact_N"/>
</dbReference>
<evidence type="ECO:0000256" key="6">
    <source>
        <dbReference type="ARBA" id="ARBA00023016"/>
    </source>
</evidence>